<feature type="region of interest" description="Disordered" evidence="10">
    <location>
        <begin position="257"/>
        <end position="313"/>
    </location>
</feature>
<feature type="compositionally biased region" description="Acidic residues" evidence="10">
    <location>
        <begin position="1819"/>
        <end position="1836"/>
    </location>
</feature>
<feature type="compositionally biased region" description="Basic and acidic residues" evidence="10">
    <location>
        <begin position="1358"/>
        <end position="1367"/>
    </location>
</feature>
<comment type="catalytic activity">
    <reaction evidence="7">
        <text>L-threonyl-[protein] + ATP = O-phospho-L-threonyl-[protein] + ADP + H(+)</text>
        <dbReference type="Rhea" id="RHEA:46608"/>
        <dbReference type="Rhea" id="RHEA-COMP:11060"/>
        <dbReference type="Rhea" id="RHEA-COMP:11605"/>
        <dbReference type="ChEBI" id="CHEBI:15378"/>
        <dbReference type="ChEBI" id="CHEBI:30013"/>
        <dbReference type="ChEBI" id="CHEBI:30616"/>
        <dbReference type="ChEBI" id="CHEBI:61977"/>
        <dbReference type="ChEBI" id="CHEBI:456216"/>
        <dbReference type="EC" id="2.7.11.1"/>
    </reaction>
</comment>
<feature type="compositionally biased region" description="Basic and acidic residues" evidence="10">
    <location>
        <begin position="737"/>
        <end position="750"/>
    </location>
</feature>
<dbReference type="OMA" id="EDWQQLT"/>
<feature type="compositionally biased region" description="Basic residues" evidence="10">
    <location>
        <begin position="751"/>
        <end position="760"/>
    </location>
</feature>
<feature type="compositionally biased region" description="Basic and acidic residues" evidence="10">
    <location>
        <begin position="1527"/>
        <end position="1557"/>
    </location>
</feature>
<feature type="compositionally biased region" description="Gly residues" evidence="10">
    <location>
        <begin position="769"/>
        <end position="781"/>
    </location>
</feature>
<dbReference type="InterPro" id="IPR011009">
    <property type="entry name" value="Kinase-like_dom_sf"/>
</dbReference>
<evidence type="ECO:0000259" key="11">
    <source>
        <dbReference type="PROSITE" id="PS50011"/>
    </source>
</evidence>
<dbReference type="VEuPathDB" id="CryptoDB:Vbra_21471"/>
<dbReference type="PANTHER" id="PTHR47634:SF9">
    <property type="entry name" value="PROTEIN KINASE DOMAIN-CONTAINING PROTEIN-RELATED"/>
    <property type="match status" value="1"/>
</dbReference>
<feature type="compositionally biased region" description="Polar residues" evidence="10">
    <location>
        <begin position="1939"/>
        <end position="1966"/>
    </location>
</feature>
<feature type="compositionally biased region" description="Basic residues" evidence="10">
    <location>
        <begin position="613"/>
        <end position="629"/>
    </location>
</feature>
<keyword evidence="13" id="KW-1185">Reference proteome</keyword>
<keyword evidence="6 9" id="KW-0067">ATP-binding</keyword>
<feature type="compositionally biased region" description="Polar residues" evidence="10">
    <location>
        <begin position="1564"/>
        <end position="1588"/>
    </location>
</feature>
<dbReference type="EC" id="2.7.11.1" evidence="1"/>
<dbReference type="InterPro" id="IPR017441">
    <property type="entry name" value="Protein_kinase_ATP_BS"/>
</dbReference>
<feature type="compositionally biased region" description="Basic and acidic residues" evidence="10">
    <location>
        <begin position="1731"/>
        <end position="1740"/>
    </location>
</feature>
<feature type="compositionally biased region" description="Polar residues" evidence="10">
    <location>
        <begin position="1514"/>
        <end position="1526"/>
    </location>
</feature>
<evidence type="ECO:0000256" key="1">
    <source>
        <dbReference type="ARBA" id="ARBA00012513"/>
    </source>
</evidence>
<feature type="region of interest" description="Disordered" evidence="10">
    <location>
        <begin position="1333"/>
        <end position="1423"/>
    </location>
</feature>
<keyword evidence="2" id="KW-0723">Serine/threonine-protein kinase</keyword>
<feature type="region of interest" description="Disordered" evidence="10">
    <location>
        <begin position="1625"/>
        <end position="1886"/>
    </location>
</feature>
<feature type="compositionally biased region" description="Acidic residues" evidence="10">
    <location>
        <begin position="1343"/>
        <end position="1357"/>
    </location>
</feature>
<feature type="region of interest" description="Disordered" evidence="10">
    <location>
        <begin position="399"/>
        <end position="787"/>
    </location>
</feature>
<feature type="region of interest" description="Disordered" evidence="10">
    <location>
        <begin position="1443"/>
        <end position="1598"/>
    </location>
</feature>
<evidence type="ECO:0000256" key="5">
    <source>
        <dbReference type="ARBA" id="ARBA00022777"/>
    </source>
</evidence>
<keyword evidence="4 9" id="KW-0547">Nucleotide-binding</keyword>
<feature type="compositionally biased region" description="Polar residues" evidence="10">
    <location>
        <begin position="1647"/>
        <end position="1658"/>
    </location>
</feature>
<feature type="compositionally biased region" description="Acidic residues" evidence="10">
    <location>
        <begin position="1404"/>
        <end position="1419"/>
    </location>
</feature>
<dbReference type="InParanoid" id="A0A0G4FL79"/>
<comment type="catalytic activity">
    <reaction evidence="8">
        <text>L-seryl-[protein] + ATP = O-phospho-L-seryl-[protein] + ADP + H(+)</text>
        <dbReference type="Rhea" id="RHEA:17989"/>
        <dbReference type="Rhea" id="RHEA-COMP:9863"/>
        <dbReference type="Rhea" id="RHEA-COMP:11604"/>
        <dbReference type="ChEBI" id="CHEBI:15378"/>
        <dbReference type="ChEBI" id="CHEBI:29999"/>
        <dbReference type="ChEBI" id="CHEBI:30616"/>
        <dbReference type="ChEBI" id="CHEBI:83421"/>
        <dbReference type="ChEBI" id="CHEBI:456216"/>
        <dbReference type="EC" id="2.7.11.1"/>
    </reaction>
</comment>
<protein>
    <recommendedName>
        <fullName evidence="1">non-specific serine/threonine protein kinase</fullName>
        <ecNumber evidence="1">2.7.11.1</ecNumber>
    </recommendedName>
</protein>
<evidence type="ECO:0000256" key="10">
    <source>
        <dbReference type="SAM" id="MobiDB-lite"/>
    </source>
</evidence>
<feature type="compositionally biased region" description="Basic and acidic residues" evidence="10">
    <location>
        <begin position="1837"/>
        <end position="1847"/>
    </location>
</feature>
<evidence type="ECO:0000256" key="2">
    <source>
        <dbReference type="ARBA" id="ARBA00022527"/>
    </source>
</evidence>
<feature type="compositionally biased region" description="Low complexity" evidence="10">
    <location>
        <begin position="403"/>
        <end position="415"/>
    </location>
</feature>
<dbReference type="GO" id="GO:0004674">
    <property type="term" value="F:protein serine/threonine kinase activity"/>
    <property type="evidence" value="ECO:0007669"/>
    <property type="project" value="UniProtKB-KW"/>
</dbReference>
<dbReference type="GO" id="GO:0050684">
    <property type="term" value="P:regulation of mRNA processing"/>
    <property type="evidence" value="ECO:0007669"/>
    <property type="project" value="TreeGrafter"/>
</dbReference>
<keyword evidence="5" id="KW-0418">Kinase</keyword>
<dbReference type="OrthoDB" id="5979581at2759"/>
<dbReference type="InterPro" id="IPR051334">
    <property type="entry name" value="SRPK"/>
</dbReference>
<dbReference type="EMBL" id="CDMY01000457">
    <property type="protein sequence ID" value="CEM14746.1"/>
    <property type="molecule type" value="Genomic_DNA"/>
</dbReference>
<dbReference type="PROSITE" id="PS50011">
    <property type="entry name" value="PROTEIN_KINASE_DOM"/>
    <property type="match status" value="2"/>
</dbReference>
<evidence type="ECO:0000256" key="3">
    <source>
        <dbReference type="ARBA" id="ARBA00022679"/>
    </source>
</evidence>
<reference evidence="12 13" key="1">
    <citation type="submission" date="2014-11" db="EMBL/GenBank/DDBJ databases">
        <authorList>
            <person name="Zhu J."/>
            <person name="Qi W."/>
            <person name="Song R."/>
        </authorList>
    </citation>
    <scope>NUCLEOTIDE SEQUENCE [LARGE SCALE GENOMIC DNA]</scope>
</reference>
<evidence type="ECO:0000256" key="8">
    <source>
        <dbReference type="ARBA" id="ARBA00048679"/>
    </source>
</evidence>
<dbReference type="STRING" id="1169540.A0A0G4FL79"/>
<feature type="compositionally biased region" description="Acidic residues" evidence="10">
    <location>
        <begin position="1848"/>
        <end position="1883"/>
    </location>
</feature>
<feature type="compositionally biased region" description="Acidic residues" evidence="10">
    <location>
        <begin position="710"/>
        <end position="730"/>
    </location>
</feature>
<feature type="domain" description="Protein kinase" evidence="11">
    <location>
        <begin position="752"/>
        <end position="1097"/>
    </location>
</feature>
<proteinExistence type="predicted"/>
<evidence type="ECO:0000256" key="6">
    <source>
        <dbReference type="ARBA" id="ARBA00022840"/>
    </source>
</evidence>
<dbReference type="Gene3D" id="3.30.200.20">
    <property type="entry name" value="Phosphorylase Kinase, domain 1"/>
    <property type="match status" value="1"/>
</dbReference>
<dbReference type="SUPFAM" id="SSF56112">
    <property type="entry name" value="Protein kinase-like (PK-like)"/>
    <property type="match status" value="1"/>
</dbReference>
<evidence type="ECO:0000313" key="12">
    <source>
        <dbReference type="EMBL" id="CEM14746.1"/>
    </source>
</evidence>
<organism evidence="12 13">
    <name type="scientific">Vitrella brassicaformis (strain CCMP3155)</name>
    <dbReference type="NCBI Taxonomy" id="1169540"/>
    <lineage>
        <taxon>Eukaryota</taxon>
        <taxon>Sar</taxon>
        <taxon>Alveolata</taxon>
        <taxon>Colpodellida</taxon>
        <taxon>Vitrellaceae</taxon>
        <taxon>Vitrella</taxon>
    </lineage>
</organism>
<dbReference type="PROSITE" id="PS00108">
    <property type="entry name" value="PROTEIN_KINASE_ST"/>
    <property type="match status" value="1"/>
</dbReference>
<evidence type="ECO:0000313" key="13">
    <source>
        <dbReference type="Proteomes" id="UP000041254"/>
    </source>
</evidence>
<dbReference type="InterPro" id="IPR000719">
    <property type="entry name" value="Prot_kinase_dom"/>
</dbReference>
<feature type="region of interest" description="Disordered" evidence="10">
    <location>
        <begin position="1927"/>
        <end position="1976"/>
    </location>
</feature>
<keyword evidence="3" id="KW-0808">Transferase</keyword>
<dbReference type="Proteomes" id="UP000041254">
    <property type="component" value="Unassembled WGS sequence"/>
</dbReference>
<feature type="compositionally biased region" description="Low complexity" evidence="10">
    <location>
        <begin position="1489"/>
        <end position="1505"/>
    </location>
</feature>
<dbReference type="GO" id="GO:0005524">
    <property type="term" value="F:ATP binding"/>
    <property type="evidence" value="ECO:0007669"/>
    <property type="project" value="UniProtKB-UniRule"/>
</dbReference>
<evidence type="ECO:0000256" key="4">
    <source>
        <dbReference type="ARBA" id="ARBA00022741"/>
    </source>
</evidence>
<dbReference type="GO" id="GO:0000245">
    <property type="term" value="P:spliceosomal complex assembly"/>
    <property type="evidence" value="ECO:0007669"/>
    <property type="project" value="TreeGrafter"/>
</dbReference>
<evidence type="ECO:0000256" key="7">
    <source>
        <dbReference type="ARBA" id="ARBA00047899"/>
    </source>
</evidence>
<feature type="compositionally biased region" description="Basic and acidic residues" evidence="10">
    <location>
        <begin position="699"/>
        <end position="709"/>
    </location>
</feature>
<feature type="compositionally biased region" description="Acidic residues" evidence="10">
    <location>
        <begin position="452"/>
        <end position="471"/>
    </location>
</feature>
<sequence>MTDGETDTRLLGACGDRIHPQELLFDSGKFQATHEGHENIDEYQLGGYHPVKPGQLYNDRYRTCAKLGNGQYSTVWLALDTKSKRTKNERRRYVALKFARSHRDYAMAAQDEIAVAETVRRALLSSSRLEYKKNLEESFPEYGRTESHKVLLNSTHVLRLEDRFVHHGPHGKHHVIVFELLGPNLLELIRFYQKCPKMFCPLEVVRNVSCQLLIGLHFLHSFASILHTDLKPENILVSTATFLNDIDKVFRDFHHDSNGDDSKASSAVSPNIDTEEGPKAEEAPAAADEPPRGSAVANGVPQLTLPPPATASAAPAAPVVAPVAAPVPSPTDLKSILGARGIKVPGDVPEEALSTLDEFRSIAKGQKKDKKKRLREKLKKMGVDDCILDLDLSVMPGTATNEATADSPDASTASPLTARGFRQPQHKHKKSTLFRQAAAAQRTAGRKQADIEERDEAEEQQEQEGHDDESSLADHPAGPEDAPDTVVPPAEESVTAQEPPDVADGVSEAPPADEEASRHNGDVEAPEQAPDNEALASSQEGEQGAVSPEGEASAVAVPFIAPDQPEGSADRPSGAEADAGGGEVTATEQMADDVASQTVEGTQADEDEASPGKSKRKKRGRRGGAKNKRKNQEGEENEGGTDSPPASEAPQDSVAALELEPPISGPGETAVLVEIEGPEPASAAPQTKKKDKMRGKAAAADKSENKEPEQEQGDQEEREVDNDDAGEADSVDMVVAELDREAAEAREGGKRKGKSRKKGRGKEGRRGGNDGVSHGGNGNGGDAACVDFDESELPRGKVDVPYVKKELKPSRSDPSLLTTYEEEWEQSYVKPPYQHFQQIYDWAIKVAQARARSDAKNLLYYPILPPEVNHPVYFAPEYLHSSKRATAGCEVPCFYPTPYEVRYLPSTVRHDVTKKSLADYSKCVADCHIFHDDTAEFKIADLGNCMLDLGMEREVIQTRQYRAPEAVLQIQPYSFTTDIWSLACVIYELVTGEFLFEMLESEDPENDDLTHIALFIETLGPLPEDIYQKSEKYQRFYPFLSDKKKNPDRSISRRLREIRKDLGEFERQLLVQFLEPMLEYDPAKRHTADKLLANDFFTRRLRIDSMVPYSEKVEETWSYCRRYVQQHSSPSDAQEHAEHEREALVAAEMTASLHDHQHASHSANGHLQHALGPRGPFYSYHGYETEGTQAMAFFDHSDPRARIYQTEQVDHARAWRMREVSELEVSYDQIRYMGRPDLLARDHLDPAMHLGDPSLYQHYQQANNPLLQDYAYQQANFHHVNMLQDIAQAQKTDEARYRSSASEAMARRALFDQHRQQIMDKVAKEDLRRFSEKRRQHAQRDEEQLEALDEDEDDEDAEASKAKDRRILSRTKQTHLSRVDLPAHATTGRAHHFQRRFQKRPRDDDSDECEDVDDDDQEDERATAAALVSEAAVSQAILGIGAQDELDSDEPTAPAKSTFTAHDAGRGRATKARPHRTELTVSAVETDLSPGTQPPTQQSAQQPQSMMEIHARVQSLQHQVDHLSSQVDREKSKEGSLRTKEHLLRIEREKRADDKQGGTRSGRTKQQLIHQQMATAPTEQPSAGLSAQHTEREDTPETLKQNFRAFAAGLSRKMGPSQRDTAAAAAAAASGVGKTVQRDVRADVENMSRQSSGNSNPFQLEESFSRETGLSLRGSDRERLMATQARLPCFSGAKVSIATTRRNAAGPHPQPDPSPASAEAGTDNGPSFNEDVDKASDPPLERPIPCVPSPESIATDGDGDDSAAESSQPPVIEREGDAEGDVDGDETALYHDAEGGEGQQGEDEGVAEAADVEAAPCEDLPEDCEQKEDSGAECEEGGSRAHERAGGEQEEGDNEAEEGIADPDVAEALSEFDSDSDDDDDLPVQDARDLRTFAGFVSQGAMSFLPPQSVSEWAEVAPAVSDSACPAGDHAIVHRGSPTLFQHTHSTELPSSTSGNGEDAPSTTTTTKRDERQKES</sequence>
<evidence type="ECO:0000256" key="9">
    <source>
        <dbReference type="PROSITE-ProRule" id="PRU10141"/>
    </source>
</evidence>
<dbReference type="InterPro" id="IPR008271">
    <property type="entry name" value="Ser/Thr_kinase_AS"/>
</dbReference>
<feature type="compositionally biased region" description="Basic residues" evidence="10">
    <location>
        <begin position="1389"/>
        <end position="1399"/>
    </location>
</feature>
<dbReference type="Gene3D" id="1.10.510.10">
    <property type="entry name" value="Transferase(Phosphotransferase) domain 1"/>
    <property type="match status" value="2"/>
</dbReference>
<feature type="compositionally biased region" description="Basic and acidic residues" evidence="10">
    <location>
        <begin position="1636"/>
        <end position="1646"/>
    </location>
</feature>
<name>A0A0G4FL79_VITBC</name>
<dbReference type="PROSITE" id="PS00107">
    <property type="entry name" value="PROTEIN_KINASE_ATP"/>
    <property type="match status" value="1"/>
</dbReference>
<dbReference type="Pfam" id="PF00069">
    <property type="entry name" value="Pkinase"/>
    <property type="match status" value="2"/>
</dbReference>
<gene>
    <name evidence="12" type="ORF">Vbra_21471</name>
</gene>
<dbReference type="SMART" id="SM00220">
    <property type="entry name" value="S_TKc"/>
    <property type="match status" value="1"/>
</dbReference>
<feature type="binding site" evidence="9">
    <location>
        <position position="97"/>
    </location>
    <ligand>
        <name>ATP</name>
        <dbReference type="ChEBI" id="CHEBI:30616"/>
    </ligand>
</feature>
<feature type="compositionally biased region" description="Basic and acidic residues" evidence="10">
    <location>
        <begin position="1967"/>
        <end position="1976"/>
    </location>
</feature>
<feature type="domain" description="Protein kinase" evidence="11">
    <location>
        <begin position="61"/>
        <end position="379"/>
    </location>
</feature>
<dbReference type="PANTHER" id="PTHR47634">
    <property type="entry name" value="PROTEIN KINASE DOMAIN-CONTAINING PROTEIN-RELATED"/>
    <property type="match status" value="1"/>
</dbReference>
<accession>A0A0G4FL79</accession>